<organism evidence="4 5">
    <name type="scientific">Leucobacter komagatae</name>
    <dbReference type="NCBI Taxonomy" id="55969"/>
    <lineage>
        <taxon>Bacteria</taxon>
        <taxon>Bacillati</taxon>
        <taxon>Actinomycetota</taxon>
        <taxon>Actinomycetes</taxon>
        <taxon>Micrococcales</taxon>
        <taxon>Microbacteriaceae</taxon>
        <taxon>Leucobacter</taxon>
    </lineage>
</organism>
<evidence type="ECO:0000259" key="3">
    <source>
        <dbReference type="PROSITE" id="PS51186"/>
    </source>
</evidence>
<dbReference type="InterPro" id="IPR000182">
    <property type="entry name" value="GNAT_dom"/>
</dbReference>
<dbReference type="InterPro" id="IPR016181">
    <property type="entry name" value="Acyl_CoA_acyltransferase"/>
</dbReference>
<accession>A0A542Y426</accession>
<dbReference type="GO" id="GO:0016747">
    <property type="term" value="F:acyltransferase activity, transferring groups other than amino-acyl groups"/>
    <property type="evidence" value="ECO:0007669"/>
    <property type="project" value="InterPro"/>
</dbReference>
<dbReference type="PANTHER" id="PTHR43877:SF2">
    <property type="entry name" value="AMINOALKYLPHOSPHONATE N-ACETYLTRANSFERASE-RELATED"/>
    <property type="match status" value="1"/>
</dbReference>
<protein>
    <submittedName>
        <fullName evidence="4">Ribosomal protein S18 acetylase RimI-like enzyme</fullName>
    </submittedName>
</protein>
<reference evidence="4 5" key="1">
    <citation type="submission" date="2019-06" db="EMBL/GenBank/DDBJ databases">
        <title>Sequencing the genomes of 1000 actinobacteria strains.</title>
        <authorList>
            <person name="Klenk H.-P."/>
        </authorList>
    </citation>
    <scope>NUCLEOTIDE SEQUENCE [LARGE SCALE GENOMIC DNA]</scope>
    <source>
        <strain evidence="4 5">DSM 8803</strain>
    </source>
</reference>
<dbReference type="Pfam" id="PF00583">
    <property type="entry name" value="Acetyltransf_1"/>
    <property type="match status" value="1"/>
</dbReference>
<dbReference type="InterPro" id="IPR050832">
    <property type="entry name" value="Bact_Acetyltransf"/>
</dbReference>
<dbReference type="SUPFAM" id="SSF55729">
    <property type="entry name" value="Acyl-CoA N-acyltransferases (Nat)"/>
    <property type="match status" value="1"/>
</dbReference>
<dbReference type="AlphaFoldDB" id="A0A542Y426"/>
<keyword evidence="1" id="KW-0808">Transferase</keyword>
<dbReference type="NCBIfam" id="NF002959">
    <property type="entry name" value="PRK03624.1"/>
    <property type="match status" value="1"/>
</dbReference>
<keyword evidence="4" id="KW-0687">Ribonucleoprotein</keyword>
<evidence type="ECO:0000256" key="1">
    <source>
        <dbReference type="ARBA" id="ARBA00022679"/>
    </source>
</evidence>
<keyword evidence="4" id="KW-0689">Ribosomal protein</keyword>
<evidence type="ECO:0000256" key="2">
    <source>
        <dbReference type="ARBA" id="ARBA00023315"/>
    </source>
</evidence>
<keyword evidence="2" id="KW-0012">Acyltransferase</keyword>
<dbReference type="PANTHER" id="PTHR43877">
    <property type="entry name" value="AMINOALKYLPHOSPHONATE N-ACETYLTRANSFERASE-RELATED-RELATED"/>
    <property type="match status" value="1"/>
</dbReference>
<evidence type="ECO:0000313" key="4">
    <source>
        <dbReference type="EMBL" id="TQL42808.1"/>
    </source>
</evidence>
<keyword evidence="5" id="KW-1185">Reference proteome</keyword>
<dbReference type="RefSeq" id="WP_141886210.1">
    <property type="nucleotide sequence ID" value="NZ_BAAAUY010000009.1"/>
</dbReference>
<gene>
    <name evidence="4" type="ORF">FB468_0816</name>
</gene>
<dbReference type="PROSITE" id="PS51186">
    <property type="entry name" value="GNAT"/>
    <property type="match status" value="1"/>
</dbReference>
<dbReference type="Gene3D" id="3.40.630.30">
    <property type="match status" value="1"/>
</dbReference>
<dbReference type="CDD" id="cd04301">
    <property type="entry name" value="NAT_SF"/>
    <property type="match status" value="1"/>
</dbReference>
<proteinExistence type="predicted"/>
<sequence length="155" mass="16838">MAATLSHTIRQFTEADTEQAVALWETCGLTRPWNDPRSDIARSLAAQPELFFAAVADQAAPRTKPQLLGTVMAGYDGHRGWMYYLATAPEARGAGIGRALVAEVERRLESLGCPKAQLMVRTDNTQATGFYEALGYGVNEVLVLGRRLIEDSPAA</sequence>
<dbReference type="OrthoDB" id="1821130at2"/>
<evidence type="ECO:0000313" key="5">
    <source>
        <dbReference type="Proteomes" id="UP000319094"/>
    </source>
</evidence>
<name>A0A542Y426_9MICO</name>
<dbReference type="Proteomes" id="UP000319094">
    <property type="component" value="Unassembled WGS sequence"/>
</dbReference>
<dbReference type="EMBL" id="VFON01000001">
    <property type="protein sequence ID" value="TQL42808.1"/>
    <property type="molecule type" value="Genomic_DNA"/>
</dbReference>
<dbReference type="GO" id="GO:0005840">
    <property type="term" value="C:ribosome"/>
    <property type="evidence" value="ECO:0007669"/>
    <property type="project" value="UniProtKB-KW"/>
</dbReference>
<feature type="domain" description="N-acetyltransferase" evidence="3">
    <location>
        <begin position="7"/>
        <end position="155"/>
    </location>
</feature>
<comment type="caution">
    <text evidence="4">The sequence shown here is derived from an EMBL/GenBank/DDBJ whole genome shotgun (WGS) entry which is preliminary data.</text>
</comment>